<gene>
    <name evidence="6" type="ORF">ACFQ5P_01810</name>
</gene>
<dbReference type="GO" id="GO:0016829">
    <property type="term" value="F:lyase activity"/>
    <property type="evidence" value="ECO:0007669"/>
    <property type="project" value="UniProtKB-KW"/>
</dbReference>
<evidence type="ECO:0000313" key="7">
    <source>
        <dbReference type="Proteomes" id="UP001597302"/>
    </source>
</evidence>
<evidence type="ECO:0000256" key="4">
    <source>
        <dbReference type="ARBA" id="ARBA00022842"/>
    </source>
</evidence>
<dbReference type="PIRSF" id="PIRSF015582">
    <property type="entry name" value="Cit_lyase_B"/>
    <property type="match status" value="1"/>
</dbReference>
<sequence>MIRSLLYVPGNMPRFLDKAGQRGADAVIVDLEDAVPEDHKTAARDALAQTVPQVAAHGSRVFVRVNMTDRLHDDAAAALRAGADALYLPKVSHADILHDLARHLAPLELGRAPIAFVPLIEDANGLFEARAIARAPRVLALSSGGEDLATAMGALPLPEVLRLPKLMIHYAAKAAGVLSFGMFRSTVDYTDADAIRMAASEARDFGFDGASCIHPSVVALLNEGFAPTSAQLDWARRVVAENARQAAAGRGAFTLEGRFVDAPIVTRAQRLLDQAGESR</sequence>
<name>A0ABW4DQM0_9RHOB</name>
<dbReference type="Gene3D" id="3.20.20.60">
    <property type="entry name" value="Phosphoenolpyruvate-binding domains"/>
    <property type="match status" value="1"/>
</dbReference>
<reference evidence="7" key="1">
    <citation type="journal article" date="2019" name="Int. J. Syst. Evol. Microbiol.">
        <title>The Global Catalogue of Microorganisms (GCM) 10K type strain sequencing project: providing services to taxonomists for standard genome sequencing and annotation.</title>
        <authorList>
            <consortium name="The Broad Institute Genomics Platform"/>
            <consortium name="The Broad Institute Genome Sequencing Center for Infectious Disease"/>
            <person name="Wu L."/>
            <person name="Ma J."/>
        </authorList>
    </citation>
    <scope>NUCLEOTIDE SEQUENCE [LARGE SCALE GENOMIC DNA]</scope>
    <source>
        <strain evidence="7">CCM 8875</strain>
    </source>
</reference>
<dbReference type="PANTHER" id="PTHR32308">
    <property type="entry name" value="LYASE BETA SUBUNIT, PUTATIVE (AFU_ORTHOLOGUE AFUA_4G13030)-RELATED"/>
    <property type="match status" value="1"/>
</dbReference>
<keyword evidence="4" id="KW-0460">Magnesium</keyword>
<dbReference type="Proteomes" id="UP001597302">
    <property type="component" value="Unassembled WGS sequence"/>
</dbReference>
<dbReference type="InterPro" id="IPR040442">
    <property type="entry name" value="Pyrv_kinase-like_dom_sf"/>
</dbReference>
<protein>
    <submittedName>
        <fullName evidence="6">HpcH/HpaI aldolase/citrate lyase family protein</fullName>
    </submittedName>
</protein>
<comment type="similarity">
    <text evidence="2">Belongs to the HpcH/HpaI aldolase family.</text>
</comment>
<dbReference type="Pfam" id="PF03328">
    <property type="entry name" value="HpcH_HpaI"/>
    <property type="match status" value="1"/>
</dbReference>
<keyword evidence="6" id="KW-0456">Lyase</keyword>
<evidence type="ECO:0000256" key="3">
    <source>
        <dbReference type="ARBA" id="ARBA00022723"/>
    </source>
</evidence>
<proteinExistence type="inferred from homology"/>
<dbReference type="InterPro" id="IPR005000">
    <property type="entry name" value="Aldolase/citrate-lyase_domain"/>
</dbReference>
<evidence type="ECO:0000256" key="1">
    <source>
        <dbReference type="ARBA" id="ARBA00001946"/>
    </source>
</evidence>
<dbReference type="PANTHER" id="PTHR32308:SF0">
    <property type="entry name" value="HPCH_HPAI ALDOLASE_CITRATE LYASE DOMAIN-CONTAINING PROTEIN"/>
    <property type="match status" value="1"/>
</dbReference>
<dbReference type="SUPFAM" id="SSF51621">
    <property type="entry name" value="Phosphoenolpyruvate/pyruvate domain"/>
    <property type="match status" value="1"/>
</dbReference>
<feature type="domain" description="HpcH/HpaI aldolase/citrate lyase" evidence="5">
    <location>
        <begin position="3"/>
        <end position="215"/>
    </location>
</feature>
<dbReference type="RefSeq" id="WP_131576948.1">
    <property type="nucleotide sequence ID" value="NZ_CBCSAJ010000027.1"/>
</dbReference>
<accession>A0ABW4DQM0</accession>
<evidence type="ECO:0000256" key="2">
    <source>
        <dbReference type="ARBA" id="ARBA00005568"/>
    </source>
</evidence>
<dbReference type="EMBL" id="JBHTOQ010000003">
    <property type="protein sequence ID" value="MFD1480022.1"/>
    <property type="molecule type" value="Genomic_DNA"/>
</dbReference>
<keyword evidence="3" id="KW-0479">Metal-binding</keyword>
<evidence type="ECO:0000259" key="5">
    <source>
        <dbReference type="Pfam" id="PF03328"/>
    </source>
</evidence>
<evidence type="ECO:0000313" key="6">
    <source>
        <dbReference type="EMBL" id="MFD1480022.1"/>
    </source>
</evidence>
<organism evidence="6 7">
    <name type="scientific">Paracoccus nototheniae</name>
    <dbReference type="NCBI Taxonomy" id="2489002"/>
    <lineage>
        <taxon>Bacteria</taxon>
        <taxon>Pseudomonadati</taxon>
        <taxon>Pseudomonadota</taxon>
        <taxon>Alphaproteobacteria</taxon>
        <taxon>Rhodobacterales</taxon>
        <taxon>Paracoccaceae</taxon>
        <taxon>Paracoccus</taxon>
    </lineage>
</organism>
<dbReference type="InterPro" id="IPR011206">
    <property type="entry name" value="Citrate_lyase_beta/mcl1/mcl2"/>
</dbReference>
<keyword evidence="7" id="KW-1185">Reference proteome</keyword>
<dbReference type="InterPro" id="IPR015813">
    <property type="entry name" value="Pyrv/PenolPyrv_kinase-like_dom"/>
</dbReference>
<comment type="caution">
    <text evidence="6">The sequence shown here is derived from an EMBL/GenBank/DDBJ whole genome shotgun (WGS) entry which is preliminary data.</text>
</comment>
<comment type="cofactor">
    <cofactor evidence="1">
        <name>Mg(2+)</name>
        <dbReference type="ChEBI" id="CHEBI:18420"/>
    </cofactor>
</comment>